<keyword evidence="1" id="KW-0813">Transport</keyword>
<dbReference type="GO" id="GO:0009055">
    <property type="term" value="F:electron transfer activity"/>
    <property type="evidence" value="ECO:0007669"/>
    <property type="project" value="InterPro"/>
</dbReference>
<accession>A0AAJ5X4S8</accession>
<dbReference type="PANTHER" id="PTHR33751">
    <property type="entry name" value="CBB3-TYPE CYTOCHROME C OXIDASE SUBUNIT FIXP"/>
    <property type="match status" value="1"/>
</dbReference>
<evidence type="ECO:0000313" key="10">
    <source>
        <dbReference type="Proteomes" id="UP001218362"/>
    </source>
</evidence>
<feature type="signal peptide" evidence="7">
    <location>
        <begin position="1"/>
        <end position="21"/>
    </location>
</feature>
<evidence type="ECO:0000256" key="6">
    <source>
        <dbReference type="PROSITE-ProRule" id="PRU00433"/>
    </source>
</evidence>
<dbReference type="Pfam" id="PF13442">
    <property type="entry name" value="Cytochrome_CBB3"/>
    <property type="match status" value="2"/>
</dbReference>
<evidence type="ECO:0000256" key="7">
    <source>
        <dbReference type="SAM" id="SignalP"/>
    </source>
</evidence>
<dbReference type="KEGG" id="acob:P0Y56_15895"/>
<evidence type="ECO:0000259" key="8">
    <source>
        <dbReference type="PROSITE" id="PS51007"/>
    </source>
</evidence>
<gene>
    <name evidence="9" type="ORF">P0Y56_15895</name>
</gene>
<reference evidence="9" key="1">
    <citation type="submission" date="2023-03" db="EMBL/GenBank/DDBJ databases">
        <title>Andean soil-derived lignocellulolytic bacterial consortium as a source of novel taxa and putative plastic-active enzymes.</title>
        <authorList>
            <person name="Diaz-Garcia L."/>
            <person name="Chuvochina M."/>
            <person name="Feuerriegel G."/>
            <person name="Bunk B."/>
            <person name="Sproer C."/>
            <person name="Streit W.R."/>
            <person name="Rodriguez L.M."/>
            <person name="Overmann J."/>
            <person name="Jimenez D.J."/>
        </authorList>
    </citation>
    <scope>NUCLEOTIDE SEQUENCE</scope>
    <source>
        <strain evidence="9">MAG 26</strain>
    </source>
</reference>
<dbReference type="Proteomes" id="UP001218362">
    <property type="component" value="Chromosome"/>
</dbReference>
<dbReference type="PROSITE" id="PS51007">
    <property type="entry name" value="CYTC"/>
    <property type="match status" value="2"/>
</dbReference>
<dbReference type="GO" id="GO:0020037">
    <property type="term" value="F:heme binding"/>
    <property type="evidence" value="ECO:0007669"/>
    <property type="project" value="InterPro"/>
</dbReference>
<dbReference type="AlphaFoldDB" id="A0AAJ5X4S8"/>
<dbReference type="EMBL" id="CP119316">
    <property type="protein sequence ID" value="WEK46468.1"/>
    <property type="molecule type" value="Genomic_DNA"/>
</dbReference>
<dbReference type="InterPro" id="IPR036909">
    <property type="entry name" value="Cyt_c-like_dom_sf"/>
</dbReference>
<keyword evidence="2 6" id="KW-0349">Heme</keyword>
<dbReference type="Gene3D" id="1.10.760.10">
    <property type="entry name" value="Cytochrome c-like domain"/>
    <property type="match status" value="2"/>
</dbReference>
<dbReference type="GO" id="GO:0046872">
    <property type="term" value="F:metal ion binding"/>
    <property type="evidence" value="ECO:0007669"/>
    <property type="project" value="UniProtKB-KW"/>
</dbReference>
<evidence type="ECO:0000256" key="5">
    <source>
        <dbReference type="ARBA" id="ARBA00023004"/>
    </source>
</evidence>
<feature type="domain" description="Cytochrome c" evidence="8">
    <location>
        <begin position="125"/>
        <end position="207"/>
    </location>
</feature>
<sequence length="213" mass="22907">MKPLHRLAVVTLGSAGALALAAAGLAADAPQPVKLSWLSPPGDAARGAKIAAVCLSCHAAGAPATDPVAPRLHRQRVSYLFAAVAAFRSGERQSPLMGPMVKDLSDQDLRDVAVYLAGEMLDKPPKSNEADPYYRYARAHCTMCHGESGIGEMEGMPVLTGQDPAYLRNALEEYRKGIRKDPTMREVAGNLTPADEQGMAAYFAQYQWLEKQK</sequence>
<dbReference type="InterPro" id="IPR050597">
    <property type="entry name" value="Cytochrome_c_Oxidase_Subunit"/>
</dbReference>
<dbReference type="InterPro" id="IPR009056">
    <property type="entry name" value="Cyt_c-like_dom"/>
</dbReference>
<keyword evidence="7" id="KW-0732">Signal</keyword>
<keyword evidence="5 6" id="KW-0408">Iron</keyword>
<protein>
    <submittedName>
        <fullName evidence="9">C-type cytochrome</fullName>
    </submittedName>
</protein>
<dbReference type="SUPFAM" id="SSF46626">
    <property type="entry name" value="Cytochrome c"/>
    <property type="match status" value="2"/>
</dbReference>
<keyword evidence="4" id="KW-0249">Electron transport</keyword>
<dbReference type="PANTHER" id="PTHR33751:SF9">
    <property type="entry name" value="CYTOCHROME C4"/>
    <property type="match status" value="1"/>
</dbReference>
<proteinExistence type="predicted"/>
<organism evidence="9 10">
    <name type="scientific">Candidatus Andeanibacterium colombiense</name>
    <dbReference type="NCBI Taxonomy" id="3121345"/>
    <lineage>
        <taxon>Bacteria</taxon>
        <taxon>Pseudomonadati</taxon>
        <taxon>Pseudomonadota</taxon>
        <taxon>Alphaproteobacteria</taxon>
        <taxon>Sphingomonadales</taxon>
        <taxon>Sphingomonadaceae</taxon>
        <taxon>Candidatus Andeanibacterium</taxon>
    </lineage>
</organism>
<evidence type="ECO:0000256" key="3">
    <source>
        <dbReference type="ARBA" id="ARBA00022723"/>
    </source>
</evidence>
<evidence type="ECO:0000256" key="4">
    <source>
        <dbReference type="ARBA" id="ARBA00022982"/>
    </source>
</evidence>
<keyword evidence="3 6" id="KW-0479">Metal-binding</keyword>
<feature type="chain" id="PRO_5042518873" evidence="7">
    <location>
        <begin position="22"/>
        <end position="213"/>
    </location>
</feature>
<evidence type="ECO:0000256" key="1">
    <source>
        <dbReference type="ARBA" id="ARBA00022448"/>
    </source>
</evidence>
<evidence type="ECO:0000256" key="2">
    <source>
        <dbReference type="ARBA" id="ARBA00022617"/>
    </source>
</evidence>
<name>A0AAJ5X4S8_9SPHN</name>
<evidence type="ECO:0000313" key="9">
    <source>
        <dbReference type="EMBL" id="WEK46468.1"/>
    </source>
</evidence>
<feature type="domain" description="Cytochrome c" evidence="8">
    <location>
        <begin position="42"/>
        <end position="120"/>
    </location>
</feature>